<organism evidence="1 2">
    <name type="scientific">Salibacterium halotolerans</name>
    <dbReference type="NCBI Taxonomy" id="1884432"/>
    <lineage>
        <taxon>Bacteria</taxon>
        <taxon>Bacillati</taxon>
        <taxon>Bacillota</taxon>
        <taxon>Bacilli</taxon>
        <taxon>Bacillales</taxon>
        <taxon>Bacillaceae</taxon>
    </lineage>
</organism>
<dbReference type="Proteomes" id="UP000198892">
    <property type="component" value="Unassembled WGS sequence"/>
</dbReference>
<dbReference type="EMBL" id="FOXD01000024">
    <property type="protein sequence ID" value="SFQ26138.1"/>
    <property type="molecule type" value="Genomic_DNA"/>
</dbReference>
<protein>
    <submittedName>
        <fullName evidence="1">Uncharacterized protein</fullName>
    </submittedName>
</protein>
<sequence>MDIRHKQAYKSVETYQLFYNETMNKRGVFDGKVHAGFGPGNNKFKSDFL</sequence>
<evidence type="ECO:0000313" key="1">
    <source>
        <dbReference type="EMBL" id="SFQ26138.1"/>
    </source>
</evidence>
<evidence type="ECO:0000313" key="2">
    <source>
        <dbReference type="Proteomes" id="UP000198892"/>
    </source>
</evidence>
<name>A0A1I5X2G5_9BACI</name>
<proteinExistence type="predicted"/>
<dbReference type="AlphaFoldDB" id="A0A1I5X2G5"/>
<gene>
    <name evidence="1" type="ORF">SAMN05518683_12431</name>
</gene>
<reference evidence="2" key="1">
    <citation type="submission" date="2016-10" db="EMBL/GenBank/DDBJ databases">
        <authorList>
            <person name="Varghese N."/>
            <person name="Submissions S."/>
        </authorList>
    </citation>
    <scope>NUCLEOTIDE SEQUENCE [LARGE SCALE GENOMIC DNA]</scope>
    <source>
        <strain evidence="2">S7</strain>
    </source>
</reference>
<accession>A0A1I5X2G5</accession>
<keyword evidence="2" id="KW-1185">Reference proteome</keyword>